<feature type="non-terminal residue" evidence="2">
    <location>
        <position position="1"/>
    </location>
</feature>
<dbReference type="EMBL" id="BTRK01000001">
    <property type="protein sequence ID" value="GMR31889.1"/>
    <property type="molecule type" value="Genomic_DNA"/>
</dbReference>
<sequence>LLAVLFSFLFLLLLCDAAENPQMAEIRREYEKKLSSLSIEGQLAAKEMMEVLDGRLSREETRSRMEEMMEKLSEKIKKELKTLRPIRNGKVITMEQIFEFIEKI</sequence>
<evidence type="ECO:0000313" key="3">
    <source>
        <dbReference type="Proteomes" id="UP001328107"/>
    </source>
</evidence>
<evidence type="ECO:0000256" key="1">
    <source>
        <dbReference type="SAM" id="SignalP"/>
    </source>
</evidence>
<reference evidence="3" key="1">
    <citation type="submission" date="2022-10" db="EMBL/GenBank/DDBJ databases">
        <title>Genome assembly of Pristionchus species.</title>
        <authorList>
            <person name="Yoshida K."/>
            <person name="Sommer R.J."/>
        </authorList>
    </citation>
    <scope>NUCLEOTIDE SEQUENCE [LARGE SCALE GENOMIC DNA]</scope>
    <source>
        <strain evidence="3">RS5460</strain>
    </source>
</reference>
<feature type="chain" id="PRO_5043039206" evidence="1">
    <location>
        <begin position="18"/>
        <end position="104"/>
    </location>
</feature>
<accession>A0AAN4Z241</accession>
<organism evidence="2 3">
    <name type="scientific">Pristionchus mayeri</name>
    <dbReference type="NCBI Taxonomy" id="1317129"/>
    <lineage>
        <taxon>Eukaryota</taxon>
        <taxon>Metazoa</taxon>
        <taxon>Ecdysozoa</taxon>
        <taxon>Nematoda</taxon>
        <taxon>Chromadorea</taxon>
        <taxon>Rhabditida</taxon>
        <taxon>Rhabditina</taxon>
        <taxon>Diplogasteromorpha</taxon>
        <taxon>Diplogasteroidea</taxon>
        <taxon>Neodiplogasteridae</taxon>
        <taxon>Pristionchus</taxon>
    </lineage>
</organism>
<name>A0AAN4Z241_9BILA</name>
<comment type="caution">
    <text evidence="2">The sequence shown here is derived from an EMBL/GenBank/DDBJ whole genome shotgun (WGS) entry which is preliminary data.</text>
</comment>
<proteinExistence type="predicted"/>
<dbReference type="AlphaFoldDB" id="A0AAN4Z241"/>
<protein>
    <submittedName>
        <fullName evidence="2">Uncharacterized protein</fullName>
    </submittedName>
</protein>
<dbReference type="Proteomes" id="UP001328107">
    <property type="component" value="Unassembled WGS sequence"/>
</dbReference>
<feature type="signal peptide" evidence="1">
    <location>
        <begin position="1"/>
        <end position="17"/>
    </location>
</feature>
<keyword evidence="1" id="KW-0732">Signal</keyword>
<keyword evidence="3" id="KW-1185">Reference proteome</keyword>
<gene>
    <name evidence="2" type="ORF">PMAYCL1PPCAC_02084</name>
</gene>
<evidence type="ECO:0000313" key="2">
    <source>
        <dbReference type="EMBL" id="GMR31889.1"/>
    </source>
</evidence>